<dbReference type="AlphaFoldDB" id="A0A4Q4TBZ6"/>
<gene>
    <name evidence="1" type="ORF">DL764_004617</name>
</gene>
<protein>
    <submittedName>
        <fullName evidence="1">Uncharacterized protein</fullName>
    </submittedName>
</protein>
<name>A0A4Q4TBZ6_9PEZI</name>
<organism evidence="1 2">
    <name type="scientific">Monosporascus ibericus</name>
    <dbReference type="NCBI Taxonomy" id="155417"/>
    <lineage>
        <taxon>Eukaryota</taxon>
        <taxon>Fungi</taxon>
        <taxon>Dikarya</taxon>
        <taxon>Ascomycota</taxon>
        <taxon>Pezizomycotina</taxon>
        <taxon>Sordariomycetes</taxon>
        <taxon>Xylariomycetidae</taxon>
        <taxon>Xylariales</taxon>
        <taxon>Xylariales incertae sedis</taxon>
        <taxon>Monosporascus</taxon>
    </lineage>
</organism>
<sequence>MATTPSNESLCFAKAAIAKKNGTISYDEYYHHLLKHLTGETHEHDIEYATKDDYRLRRWDPFGYSVQCVSKEMERIEDATAFENVFKAYRTGTVDHVIAQHDKLDEKHAKYARRLLAMRALLDRRADVLKFCLSRGGFECDDKFKEESYSVEDPETFAVLEESEFRKLHPRKQPPWVAFDVGGAHPVDW</sequence>
<proteinExistence type="predicted"/>
<dbReference type="OrthoDB" id="3764736at2759"/>
<keyword evidence="2" id="KW-1185">Reference proteome</keyword>
<evidence type="ECO:0000313" key="1">
    <source>
        <dbReference type="EMBL" id="RYP04196.1"/>
    </source>
</evidence>
<accession>A0A4Q4TBZ6</accession>
<dbReference type="Proteomes" id="UP000293360">
    <property type="component" value="Unassembled WGS sequence"/>
</dbReference>
<evidence type="ECO:0000313" key="2">
    <source>
        <dbReference type="Proteomes" id="UP000293360"/>
    </source>
</evidence>
<dbReference type="EMBL" id="QJNU01000221">
    <property type="protein sequence ID" value="RYP04196.1"/>
    <property type="molecule type" value="Genomic_DNA"/>
</dbReference>
<reference evidence="1 2" key="1">
    <citation type="submission" date="2018-06" db="EMBL/GenBank/DDBJ databases">
        <title>Complete Genomes of Monosporascus.</title>
        <authorList>
            <person name="Robinson A.J."/>
            <person name="Natvig D.O."/>
        </authorList>
    </citation>
    <scope>NUCLEOTIDE SEQUENCE [LARGE SCALE GENOMIC DNA]</scope>
    <source>
        <strain evidence="1 2">CBS 110550</strain>
    </source>
</reference>
<comment type="caution">
    <text evidence="1">The sequence shown here is derived from an EMBL/GenBank/DDBJ whole genome shotgun (WGS) entry which is preliminary data.</text>
</comment>